<evidence type="ECO:0000313" key="2">
    <source>
        <dbReference type="Proteomes" id="UP000184387"/>
    </source>
</evidence>
<dbReference type="RefSeq" id="WP_073139248.1">
    <property type="nucleotide sequence ID" value="NZ_FQZF01000038.1"/>
</dbReference>
<gene>
    <name evidence="1" type="ORF">SAMN02745194_04522</name>
</gene>
<keyword evidence="2" id="KW-1185">Reference proteome</keyword>
<dbReference type="AlphaFoldDB" id="A0A1M6QUD8"/>
<dbReference type="STRING" id="198092.SAMN02745194_04522"/>
<sequence>MTPALSEDQAPFFDPAIRDEPHIREALDTLERWLRTKDHRPPRQLAEDIRYLMNTAFSRGVMR</sequence>
<protein>
    <submittedName>
        <fullName evidence="1">Uncharacterized protein</fullName>
    </submittedName>
</protein>
<reference evidence="1 2" key="1">
    <citation type="submission" date="2016-11" db="EMBL/GenBank/DDBJ databases">
        <authorList>
            <person name="Jaros S."/>
            <person name="Januszkiewicz K."/>
            <person name="Wedrychowicz H."/>
        </authorList>
    </citation>
    <scope>NUCLEOTIDE SEQUENCE [LARGE SCALE GENOMIC DNA]</scope>
    <source>
        <strain evidence="1 2">DSM 14916</strain>
    </source>
</reference>
<organism evidence="1 2">
    <name type="scientific">Muricoccus roseus</name>
    <dbReference type="NCBI Taxonomy" id="198092"/>
    <lineage>
        <taxon>Bacteria</taxon>
        <taxon>Pseudomonadati</taxon>
        <taxon>Pseudomonadota</taxon>
        <taxon>Alphaproteobacteria</taxon>
        <taxon>Acetobacterales</taxon>
        <taxon>Roseomonadaceae</taxon>
        <taxon>Muricoccus</taxon>
    </lineage>
</organism>
<dbReference type="Proteomes" id="UP000184387">
    <property type="component" value="Unassembled WGS sequence"/>
</dbReference>
<dbReference type="EMBL" id="FQZF01000038">
    <property type="protein sequence ID" value="SHK23871.1"/>
    <property type="molecule type" value="Genomic_DNA"/>
</dbReference>
<proteinExistence type="predicted"/>
<evidence type="ECO:0000313" key="1">
    <source>
        <dbReference type="EMBL" id="SHK23871.1"/>
    </source>
</evidence>
<name>A0A1M6QUD8_9PROT</name>
<accession>A0A1M6QUD8</accession>